<protein>
    <submittedName>
        <fullName evidence="2">Uncharacterized protein</fullName>
    </submittedName>
</protein>
<organism evidence="2 3">
    <name type="scientific">Buddleja alternifolia</name>
    <dbReference type="NCBI Taxonomy" id="168488"/>
    <lineage>
        <taxon>Eukaryota</taxon>
        <taxon>Viridiplantae</taxon>
        <taxon>Streptophyta</taxon>
        <taxon>Embryophyta</taxon>
        <taxon>Tracheophyta</taxon>
        <taxon>Spermatophyta</taxon>
        <taxon>Magnoliopsida</taxon>
        <taxon>eudicotyledons</taxon>
        <taxon>Gunneridae</taxon>
        <taxon>Pentapetalae</taxon>
        <taxon>asterids</taxon>
        <taxon>lamiids</taxon>
        <taxon>Lamiales</taxon>
        <taxon>Scrophulariaceae</taxon>
        <taxon>Buddlejeae</taxon>
        <taxon>Buddleja</taxon>
    </lineage>
</organism>
<proteinExistence type="predicted"/>
<feature type="region of interest" description="Disordered" evidence="1">
    <location>
        <begin position="175"/>
        <end position="209"/>
    </location>
</feature>
<feature type="compositionally biased region" description="Polar residues" evidence="1">
    <location>
        <begin position="197"/>
        <end position="209"/>
    </location>
</feature>
<evidence type="ECO:0000256" key="1">
    <source>
        <dbReference type="SAM" id="MobiDB-lite"/>
    </source>
</evidence>
<dbReference type="AlphaFoldDB" id="A0AAV6XBI0"/>
<evidence type="ECO:0000313" key="3">
    <source>
        <dbReference type="Proteomes" id="UP000826271"/>
    </source>
</evidence>
<dbReference type="Proteomes" id="UP000826271">
    <property type="component" value="Unassembled WGS sequence"/>
</dbReference>
<sequence length="209" mass="23571">MPPRALFRQSDFLYNEIWTAEVDQYFIERLHEESIKGNYRVEGDNTLTIQVLQWIISNQFNREFTFEECLLKEQPFAYAYMTHGDPNWAELQTIFGGAALDDPFPNNVIYISSDEEQDFSHDNQAPVVDNQVIDVSSDDNSSSDSVFWREMMEEQVFGTPSDMSEDDRESIEIIFASPPSGATSPGSSNDGGGFIVASSSASNSPINYD</sequence>
<gene>
    <name evidence="2" type="ORF">BUALT_Bualt09G0073900</name>
</gene>
<reference evidence="2" key="1">
    <citation type="submission" date="2019-10" db="EMBL/GenBank/DDBJ databases">
        <authorList>
            <person name="Zhang R."/>
            <person name="Pan Y."/>
            <person name="Wang J."/>
            <person name="Ma R."/>
            <person name="Yu S."/>
        </authorList>
    </citation>
    <scope>NUCLEOTIDE SEQUENCE</scope>
    <source>
        <strain evidence="2">LA-IB0</strain>
        <tissue evidence="2">Leaf</tissue>
    </source>
</reference>
<name>A0AAV6XBI0_9LAMI</name>
<comment type="caution">
    <text evidence="2">The sequence shown here is derived from an EMBL/GenBank/DDBJ whole genome shotgun (WGS) entry which is preliminary data.</text>
</comment>
<dbReference type="EMBL" id="WHWC01000009">
    <property type="protein sequence ID" value="KAG8376538.1"/>
    <property type="molecule type" value="Genomic_DNA"/>
</dbReference>
<accession>A0AAV6XBI0</accession>
<keyword evidence="3" id="KW-1185">Reference proteome</keyword>
<feature type="compositionally biased region" description="Low complexity" evidence="1">
    <location>
        <begin position="176"/>
        <end position="188"/>
    </location>
</feature>
<evidence type="ECO:0000313" key="2">
    <source>
        <dbReference type="EMBL" id="KAG8376538.1"/>
    </source>
</evidence>